<evidence type="ECO:0000259" key="1">
    <source>
        <dbReference type="Pfam" id="PF13358"/>
    </source>
</evidence>
<dbReference type="Pfam" id="PF13358">
    <property type="entry name" value="DDE_3"/>
    <property type="match status" value="1"/>
</dbReference>
<gene>
    <name evidence="2" type="ORF">E5S67_05637</name>
</gene>
<proteinExistence type="predicted"/>
<evidence type="ECO:0000313" key="3">
    <source>
        <dbReference type="Proteomes" id="UP000702425"/>
    </source>
</evidence>
<dbReference type="InterPro" id="IPR012337">
    <property type="entry name" value="RNaseH-like_sf"/>
</dbReference>
<keyword evidence="3" id="KW-1185">Reference proteome</keyword>
<organism evidence="2 3">
    <name type="scientific">Microcoleus asticus IPMA8</name>
    <dbReference type="NCBI Taxonomy" id="2563858"/>
    <lineage>
        <taxon>Bacteria</taxon>
        <taxon>Bacillati</taxon>
        <taxon>Cyanobacteriota</taxon>
        <taxon>Cyanophyceae</taxon>
        <taxon>Oscillatoriophycideae</taxon>
        <taxon>Oscillatoriales</taxon>
        <taxon>Microcoleaceae</taxon>
        <taxon>Microcoleus</taxon>
        <taxon>Microcoleus asticus</taxon>
    </lineage>
</organism>
<protein>
    <recommendedName>
        <fullName evidence="1">Tc1-like transposase DDE domain-containing protein</fullName>
    </recommendedName>
</protein>
<dbReference type="NCBIfam" id="NF033545">
    <property type="entry name" value="transpos_IS630"/>
    <property type="match status" value="1"/>
</dbReference>
<dbReference type="EMBL" id="SRRZ01000157">
    <property type="protein sequence ID" value="NQE37856.1"/>
    <property type="molecule type" value="Genomic_DNA"/>
</dbReference>
<comment type="caution">
    <text evidence="2">The sequence shown here is derived from an EMBL/GenBank/DDBJ whole genome shotgun (WGS) entry which is preliminary data.</text>
</comment>
<dbReference type="InterPro" id="IPR038717">
    <property type="entry name" value="Tc1-like_DDE_dom"/>
</dbReference>
<sequence length="173" mass="20386">MRYWSEDESRMGLHTIQRRKLTGRGIKPHVQVLWDFIYLWLYGAVEPLTGESFFYEFTHLDTVCFEKFLELFASKYPLDLHIIQVDNGGFHNSLNLSIPENVILLFQPAYSPEVNPIERLWGYVKEQLKWLRFEHIEELRAAVQKELNKLTNELIASLTGWQFILEALSVAEI</sequence>
<dbReference type="RefSeq" id="WP_172192220.1">
    <property type="nucleotide sequence ID" value="NZ_CAWPPK010000065.1"/>
</dbReference>
<dbReference type="SUPFAM" id="SSF53098">
    <property type="entry name" value="Ribonuclease H-like"/>
    <property type="match status" value="1"/>
</dbReference>
<dbReference type="Proteomes" id="UP000702425">
    <property type="component" value="Unassembled WGS sequence"/>
</dbReference>
<dbReference type="Gene3D" id="3.30.420.10">
    <property type="entry name" value="Ribonuclease H-like superfamily/Ribonuclease H"/>
    <property type="match status" value="1"/>
</dbReference>
<feature type="domain" description="Tc1-like transposase DDE" evidence="1">
    <location>
        <begin position="4"/>
        <end position="140"/>
    </location>
</feature>
<dbReference type="InterPro" id="IPR036397">
    <property type="entry name" value="RNaseH_sf"/>
</dbReference>
<reference evidence="2 3" key="1">
    <citation type="journal article" date="2020" name="Sci. Rep.">
        <title>A novel cyanobacterial geosmin producer, revising GeoA distribution and dispersion patterns in Bacteria.</title>
        <authorList>
            <person name="Churro C."/>
            <person name="Semedo-Aguiar A.P."/>
            <person name="Silva A.D."/>
            <person name="Pereira-Leal J.B."/>
            <person name="Leite R.B."/>
        </authorList>
    </citation>
    <scope>NUCLEOTIDE SEQUENCE [LARGE SCALE GENOMIC DNA]</scope>
    <source>
        <strain evidence="2 3">IPMA8</strain>
    </source>
</reference>
<accession>A0ABX2D5C1</accession>
<name>A0ABX2D5C1_9CYAN</name>
<evidence type="ECO:0000313" key="2">
    <source>
        <dbReference type="EMBL" id="NQE37856.1"/>
    </source>
</evidence>
<dbReference type="InterPro" id="IPR047655">
    <property type="entry name" value="Transpos_IS630-like"/>
</dbReference>